<dbReference type="AlphaFoldDB" id="A0A933W0S2"/>
<sequence>AGNVTSARRLLARSAAAAERLAARILDDQWRATFWGEWGWPHRELAALELSEGRFAAAFEALEAGRGRALVGLSSQRATKGGLPESVRRWAASAQARERARRAGESVVSAEGAAQLERPSRVLSSRPPRTIRASELRRALPEGAALLDYFVHDGALGALALSRDAITGRPALASEAQIAQRMHALLFALRGAAYLPASERSVDDALRGPLAELAALALWPLLGARTPEALAIAPAGALTRLPWAALPLPDGRALCEAAATVVVPGLRLALTRAGHEPAAHGRALVVAVDAGELDAVATEAEAIAKAFPDAHVLMGSEATAGRFLALAGEAPWIHFAGHGGWRADAPLESGLRLADRWLLAGELAEHPLAARWVTLSACHTARALVRPGEEWFGLARSFLLAGAGAVVAAQWDVDDAATAELMARLYARLGAGVPIAQALSQTQRQLHAAGVHPLDWAGFVTLGGPALLERMGTREDAVQV</sequence>
<organism evidence="2 3">
    <name type="scientific">Eiseniibacteriota bacterium</name>
    <dbReference type="NCBI Taxonomy" id="2212470"/>
    <lineage>
        <taxon>Bacteria</taxon>
        <taxon>Candidatus Eiseniibacteriota</taxon>
    </lineage>
</organism>
<comment type="caution">
    <text evidence="2">The sequence shown here is derived from an EMBL/GenBank/DDBJ whole genome shotgun (WGS) entry which is preliminary data.</text>
</comment>
<feature type="domain" description="CHAT" evidence="1">
    <location>
        <begin position="213"/>
        <end position="463"/>
    </location>
</feature>
<proteinExistence type="predicted"/>
<accession>A0A933W0S2</accession>
<dbReference type="Pfam" id="PF12770">
    <property type="entry name" value="CHAT"/>
    <property type="match status" value="1"/>
</dbReference>
<dbReference type="EMBL" id="JACRIW010000019">
    <property type="protein sequence ID" value="MBI5168265.1"/>
    <property type="molecule type" value="Genomic_DNA"/>
</dbReference>
<feature type="non-terminal residue" evidence="2">
    <location>
        <position position="1"/>
    </location>
</feature>
<dbReference type="InterPro" id="IPR024983">
    <property type="entry name" value="CHAT_dom"/>
</dbReference>
<evidence type="ECO:0000313" key="3">
    <source>
        <dbReference type="Proteomes" id="UP000696931"/>
    </source>
</evidence>
<name>A0A933W0S2_UNCEI</name>
<dbReference type="PANTHER" id="PTHR10098:SF108">
    <property type="entry name" value="TETRATRICOPEPTIDE REPEAT PROTEIN 28"/>
    <property type="match status" value="1"/>
</dbReference>
<protein>
    <submittedName>
        <fullName evidence="2">CHAT domain-containing protein</fullName>
    </submittedName>
</protein>
<evidence type="ECO:0000259" key="1">
    <source>
        <dbReference type="Pfam" id="PF12770"/>
    </source>
</evidence>
<dbReference type="Proteomes" id="UP000696931">
    <property type="component" value="Unassembled WGS sequence"/>
</dbReference>
<dbReference type="PANTHER" id="PTHR10098">
    <property type="entry name" value="RAPSYN-RELATED"/>
    <property type="match status" value="1"/>
</dbReference>
<gene>
    <name evidence="2" type="ORF">HZA61_02130</name>
</gene>
<reference evidence="2" key="1">
    <citation type="submission" date="2020-07" db="EMBL/GenBank/DDBJ databases">
        <title>Huge and variable diversity of episymbiotic CPR bacteria and DPANN archaea in groundwater ecosystems.</title>
        <authorList>
            <person name="He C.Y."/>
            <person name="Keren R."/>
            <person name="Whittaker M."/>
            <person name="Farag I.F."/>
            <person name="Doudna J."/>
            <person name="Cate J.H.D."/>
            <person name="Banfield J.F."/>
        </authorList>
    </citation>
    <scope>NUCLEOTIDE SEQUENCE</scope>
    <source>
        <strain evidence="2">NC_groundwater_1813_Pr3_B-0.1um_71_17</strain>
    </source>
</reference>
<evidence type="ECO:0000313" key="2">
    <source>
        <dbReference type="EMBL" id="MBI5168265.1"/>
    </source>
</evidence>